<sequence>MTGMWYPPAFLLIVAGFVYSTWSIQ</sequence>
<keyword evidence="1" id="KW-0812">Transmembrane</keyword>
<dbReference type="AlphaFoldDB" id="A0A974HA11"/>
<keyword evidence="1" id="KW-1133">Transmembrane helix</keyword>
<dbReference type="EMBL" id="CM004479">
    <property type="protein sequence ID" value="OCT70338.1"/>
    <property type="molecule type" value="Genomic_DNA"/>
</dbReference>
<reference evidence="3" key="1">
    <citation type="journal article" date="2016" name="Nature">
        <title>Genome evolution in the allotetraploid frog Xenopus laevis.</title>
        <authorList>
            <person name="Session A.M."/>
            <person name="Uno Y."/>
            <person name="Kwon T."/>
            <person name="Chapman J.A."/>
            <person name="Toyoda A."/>
            <person name="Takahashi S."/>
            <person name="Fukui A."/>
            <person name="Hikosaka A."/>
            <person name="Suzuki A."/>
            <person name="Kondo M."/>
            <person name="van Heeringen S.J."/>
            <person name="Quigley I."/>
            <person name="Heinz S."/>
            <person name="Ogino H."/>
            <person name="Ochi H."/>
            <person name="Hellsten U."/>
            <person name="Lyons J.B."/>
            <person name="Simakov O."/>
            <person name="Putnam N."/>
            <person name="Stites J."/>
            <person name="Kuroki Y."/>
            <person name="Tanaka T."/>
            <person name="Michiue T."/>
            <person name="Watanabe M."/>
            <person name="Bogdanovic O."/>
            <person name="Lister R."/>
            <person name="Georgiou G."/>
            <person name="Paranjpe S.S."/>
            <person name="van Kruijsbergen I."/>
            <person name="Shu S."/>
            <person name="Carlson J."/>
            <person name="Kinoshita T."/>
            <person name="Ohta Y."/>
            <person name="Mawaribuchi S."/>
            <person name="Jenkins J."/>
            <person name="Grimwood J."/>
            <person name="Schmutz J."/>
            <person name="Mitros T."/>
            <person name="Mozaffari S.V."/>
            <person name="Suzuki Y."/>
            <person name="Haramoto Y."/>
            <person name="Yamamoto T.S."/>
            <person name="Takagi C."/>
            <person name="Heald R."/>
            <person name="Miller K."/>
            <person name="Haudenschild C."/>
            <person name="Kitzman J."/>
            <person name="Nakayama T."/>
            <person name="Izutsu Y."/>
            <person name="Robert J."/>
            <person name="Fortriede J."/>
            <person name="Burns K."/>
            <person name="Lotay V."/>
            <person name="Karimi K."/>
            <person name="Yasuoka Y."/>
            <person name="Dichmann D.S."/>
            <person name="Flajnik M.F."/>
            <person name="Houston D.W."/>
            <person name="Shendure J."/>
            <person name="DuPasquier L."/>
            <person name="Vize P.D."/>
            <person name="Zorn A.M."/>
            <person name="Ito M."/>
            <person name="Marcotte E.M."/>
            <person name="Wallingford J.B."/>
            <person name="Ito Y."/>
            <person name="Asashima M."/>
            <person name="Ueno N."/>
            <person name="Matsuda Y."/>
            <person name="Veenstra G.J."/>
            <person name="Fujiyama A."/>
            <person name="Harland R.M."/>
            <person name="Taira M."/>
            <person name="Rokhsar D.S."/>
        </authorList>
    </citation>
    <scope>NUCLEOTIDE SEQUENCE [LARGE SCALE GENOMIC DNA]</scope>
    <source>
        <strain evidence="3">J</strain>
    </source>
</reference>
<evidence type="ECO:0000313" key="3">
    <source>
        <dbReference type="Proteomes" id="UP000694892"/>
    </source>
</evidence>
<keyword evidence="1" id="KW-0472">Membrane</keyword>
<evidence type="ECO:0000313" key="2">
    <source>
        <dbReference type="EMBL" id="OCT70338.1"/>
    </source>
</evidence>
<organism evidence="2 3">
    <name type="scientific">Xenopus laevis</name>
    <name type="common">African clawed frog</name>
    <dbReference type="NCBI Taxonomy" id="8355"/>
    <lineage>
        <taxon>Eukaryota</taxon>
        <taxon>Metazoa</taxon>
        <taxon>Chordata</taxon>
        <taxon>Craniata</taxon>
        <taxon>Vertebrata</taxon>
        <taxon>Euteleostomi</taxon>
        <taxon>Amphibia</taxon>
        <taxon>Batrachia</taxon>
        <taxon>Anura</taxon>
        <taxon>Pipoidea</taxon>
        <taxon>Pipidae</taxon>
        <taxon>Xenopodinae</taxon>
        <taxon>Xenopus</taxon>
        <taxon>Xenopus</taxon>
    </lineage>
</organism>
<name>A0A974HA11_XENLA</name>
<protein>
    <submittedName>
        <fullName evidence="2">Uncharacterized protein</fullName>
    </submittedName>
</protein>
<feature type="non-terminal residue" evidence="2">
    <location>
        <position position="25"/>
    </location>
</feature>
<evidence type="ECO:0000256" key="1">
    <source>
        <dbReference type="SAM" id="Phobius"/>
    </source>
</evidence>
<accession>A0A974HA11</accession>
<gene>
    <name evidence="2" type="ORF">XELAEV_180372612mg</name>
</gene>
<proteinExistence type="predicted"/>
<feature type="transmembrane region" description="Helical" evidence="1">
    <location>
        <begin position="6"/>
        <end position="24"/>
    </location>
</feature>
<dbReference type="Proteomes" id="UP000694892">
    <property type="component" value="Chromosome 7S"/>
</dbReference>
<feature type="non-terminal residue" evidence="2">
    <location>
        <position position="1"/>
    </location>
</feature>